<comment type="caution">
    <text evidence="3">The sequence shown here is derived from an EMBL/GenBank/DDBJ whole genome shotgun (WGS) entry which is preliminary data.</text>
</comment>
<dbReference type="Proteomes" id="UP000242367">
    <property type="component" value="Unassembled WGS sequence"/>
</dbReference>
<evidence type="ECO:0000313" key="4">
    <source>
        <dbReference type="Proteomes" id="UP000242367"/>
    </source>
</evidence>
<dbReference type="AlphaFoldDB" id="A0A2P4UCY8"/>
<reference evidence="3 4" key="1">
    <citation type="journal article" date="2017" name="Chemistry">
        <title>Isolation, Biosynthesis and Chemical Modifications of Rubterolones A-F: Rare Tropolone Alkaloids from Actinomadura sp. 5-2.</title>
        <authorList>
            <person name="Guo H."/>
            <person name="Benndorf R."/>
            <person name="Leichnitz D."/>
            <person name="Klassen J.L."/>
            <person name="Vollmers J."/>
            <person name="Gorls H."/>
            <person name="Steinacker M."/>
            <person name="Weigel C."/>
            <person name="Dahse H.M."/>
            <person name="Kaster A.K."/>
            <person name="de Beer Z.W."/>
            <person name="Poulsen M."/>
            <person name="Beemelmanns C."/>
        </authorList>
    </citation>
    <scope>NUCLEOTIDE SEQUENCE [LARGE SCALE GENOMIC DNA]</scope>
    <source>
        <strain evidence="3 4">5-2</strain>
    </source>
</reference>
<dbReference type="EMBL" id="MTBP01000004">
    <property type="protein sequence ID" value="POM22907.1"/>
    <property type="molecule type" value="Genomic_DNA"/>
</dbReference>
<feature type="compositionally biased region" description="Basic and acidic residues" evidence="1">
    <location>
        <begin position="80"/>
        <end position="96"/>
    </location>
</feature>
<feature type="region of interest" description="Disordered" evidence="1">
    <location>
        <begin position="70"/>
        <end position="102"/>
    </location>
</feature>
<evidence type="ECO:0000256" key="2">
    <source>
        <dbReference type="SAM" id="SignalP"/>
    </source>
</evidence>
<name>A0A2P4UCY8_9ACTN</name>
<feature type="chain" id="PRO_5015133509" evidence="2">
    <location>
        <begin position="27"/>
        <end position="102"/>
    </location>
</feature>
<feature type="signal peptide" evidence="2">
    <location>
        <begin position="1"/>
        <end position="26"/>
    </location>
</feature>
<gene>
    <name evidence="3" type="ORF">BTM25_51130</name>
</gene>
<accession>A0A2P4UCY8</accession>
<keyword evidence="4" id="KW-1185">Reference proteome</keyword>
<dbReference type="RefSeq" id="WP_205648267.1">
    <property type="nucleotide sequence ID" value="NZ_MTBP01000004.1"/>
</dbReference>
<keyword evidence="2" id="KW-0732">Signal</keyword>
<evidence type="ECO:0000256" key="1">
    <source>
        <dbReference type="SAM" id="MobiDB-lite"/>
    </source>
</evidence>
<proteinExistence type="predicted"/>
<protein>
    <submittedName>
        <fullName evidence="3">Uncharacterized protein</fullName>
    </submittedName>
</protein>
<organism evidence="3 4">
    <name type="scientific">Actinomadura rubteroloni</name>
    <dbReference type="NCBI Taxonomy" id="1926885"/>
    <lineage>
        <taxon>Bacteria</taxon>
        <taxon>Bacillati</taxon>
        <taxon>Actinomycetota</taxon>
        <taxon>Actinomycetes</taxon>
        <taxon>Streptosporangiales</taxon>
        <taxon>Thermomonosporaceae</taxon>
        <taxon>Actinomadura</taxon>
    </lineage>
</organism>
<evidence type="ECO:0000313" key="3">
    <source>
        <dbReference type="EMBL" id="POM22907.1"/>
    </source>
</evidence>
<sequence length="102" mass="10736" precursor="true">MLKRLLVTGLIGAAGLTALTAGPAQADDPKSNSLVNVQFCRDLDVAALGAVLKNLLSVVDEHGDCYNGSSVTNQHNQIAVHRDGGKHEHGKPHDPHGLPNTR</sequence>